<organism evidence="2 3">
    <name type="scientific">Pseudonocardia alaniniphila</name>
    <dbReference type="NCBI Taxonomy" id="75291"/>
    <lineage>
        <taxon>Bacteria</taxon>
        <taxon>Bacillati</taxon>
        <taxon>Actinomycetota</taxon>
        <taxon>Actinomycetes</taxon>
        <taxon>Pseudonocardiales</taxon>
        <taxon>Pseudonocardiaceae</taxon>
        <taxon>Pseudonocardia</taxon>
    </lineage>
</organism>
<keyword evidence="1" id="KW-1133">Transmembrane helix</keyword>
<evidence type="ECO:0000313" key="2">
    <source>
        <dbReference type="EMBL" id="MCH6169674.1"/>
    </source>
</evidence>
<name>A0ABS9TMA5_9PSEU</name>
<keyword evidence="3" id="KW-1185">Reference proteome</keyword>
<feature type="transmembrane region" description="Helical" evidence="1">
    <location>
        <begin position="122"/>
        <end position="142"/>
    </location>
</feature>
<dbReference type="InterPro" id="IPR009339">
    <property type="entry name" value="DUF998"/>
</dbReference>
<dbReference type="RefSeq" id="WP_241040304.1">
    <property type="nucleotide sequence ID" value="NZ_BAAAJF010000015.1"/>
</dbReference>
<protein>
    <submittedName>
        <fullName evidence="2">DUF998 domain-containing protein</fullName>
    </submittedName>
</protein>
<feature type="transmembrane region" description="Helical" evidence="1">
    <location>
        <begin position="62"/>
        <end position="82"/>
    </location>
</feature>
<feature type="transmembrane region" description="Helical" evidence="1">
    <location>
        <begin position="198"/>
        <end position="215"/>
    </location>
</feature>
<feature type="transmembrane region" description="Helical" evidence="1">
    <location>
        <begin position="89"/>
        <end position="107"/>
    </location>
</feature>
<feature type="transmembrane region" description="Helical" evidence="1">
    <location>
        <begin position="154"/>
        <end position="178"/>
    </location>
</feature>
<reference evidence="2 3" key="1">
    <citation type="submission" date="2022-03" db="EMBL/GenBank/DDBJ databases">
        <title>Pseudonocardia alaer sp. nov., a novel actinomycete isolated from reed forest soil.</title>
        <authorList>
            <person name="Wang L."/>
        </authorList>
    </citation>
    <scope>NUCLEOTIDE SEQUENCE [LARGE SCALE GENOMIC DNA]</scope>
    <source>
        <strain evidence="2 3">Y-16303</strain>
    </source>
</reference>
<dbReference type="EMBL" id="JAKXMK010000027">
    <property type="protein sequence ID" value="MCH6169674.1"/>
    <property type="molecule type" value="Genomic_DNA"/>
</dbReference>
<sequence>MSAPAPPDPAMTRTLAALGLVGAGIAVVLVGLLHVVAAEQVNPVRRTISEYALGDSDWMFDVGVLGLAAGSALVLLALVRAGIVSRRSIAAALLTVWTVALVAVVAFDKANWSVGPTPSGYVHRFASLAAFSSLPLAALALGRRWRADPRWGAFAAWSRWSGALTLGWLGVILAAVALRPFTGVPWWQLVPLGLVERGLAITAVVTVVVLGRWAAREVTP</sequence>
<dbReference type="Pfam" id="PF06197">
    <property type="entry name" value="DUF998"/>
    <property type="match status" value="1"/>
</dbReference>
<keyword evidence="1" id="KW-0812">Transmembrane</keyword>
<keyword evidence="1" id="KW-0472">Membrane</keyword>
<evidence type="ECO:0000313" key="3">
    <source>
        <dbReference type="Proteomes" id="UP001299970"/>
    </source>
</evidence>
<dbReference type="Proteomes" id="UP001299970">
    <property type="component" value="Unassembled WGS sequence"/>
</dbReference>
<accession>A0ABS9TMA5</accession>
<evidence type="ECO:0000256" key="1">
    <source>
        <dbReference type="SAM" id="Phobius"/>
    </source>
</evidence>
<comment type="caution">
    <text evidence="2">The sequence shown here is derived from an EMBL/GenBank/DDBJ whole genome shotgun (WGS) entry which is preliminary data.</text>
</comment>
<gene>
    <name evidence="2" type="ORF">MMF94_28565</name>
</gene>
<proteinExistence type="predicted"/>